<dbReference type="EMBL" id="CP001678">
    <property type="protein sequence ID" value="ACT59721.1"/>
    <property type="molecule type" value="Genomic_DNA"/>
</dbReference>
<dbReference type="InterPro" id="IPR004843">
    <property type="entry name" value="Calcineurin-like_PHP"/>
</dbReference>
<keyword evidence="3" id="KW-0408">Iron</keyword>
<dbReference type="RefSeq" id="WP_015827871.1">
    <property type="nucleotide sequence ID" value="NC_012982.1"/>
</dbReference>
<name>C6XLC2_HIRBI</name>
<dbReference type="InterPro" id="IPR050884">
    <property type="entry name" value="CNP_phosphodiesterase-III"/>
</dbReference>
<evidence type="ECO:0000256" key="4">
    <source>
        <dbReference type="ARBA" id="ARBA00025742"/>
    </source>
</evidence>
<dbReference type="Proteomes" id="UP000002745">
    <property type="component" value="Chromosome"/>
</dbReference>
<feature type="domain" description="Calcineurin-like phosphoesterase" evidence="5">
    <location>
        <begin position="4"/>
        <end position="193"/>
    </location>
</feature>
<dbReference type="KEGG" id="hba:Hbal_2038"/>
<dbReference type="GO" id="GO:0046872">
    <property type="term" value="F:metal ion binding"/>
    <property type="evidence" value="ECO:0007669"/>
    <property type="project" value="UniProtKB-KW"/>
</dbReference>
<accession>C6XLC2</accession>
<sequence>MTVLVHMADLHLGTEDVRAMEIASREIKQLNPDAIIVAGDLTQSGKKSEFILASEWLSQFLIPKTIVPGNHDTPLINMFSRVVRPFGRFDRLFARHSNLQIDDTHIAGLNTARGWQVRSNWAEGSVNSEDLNEILDLQKVADQKLNIIACHHPFLPIPHVPMRTRTIRGRKSSEKIAARNGRSLMLYGHVHTPAAHRFEHGDGHYYGVTCGTLSTRTRNAPPSFNIINISDAEVEVQAISIDELKVSSHQLIRFSLEP</sequence>
<keyword evidence="1" id="KW-0479">Metal-binding</keyword>
<dbReference type="Gene3D" id="3.60.21.10">
    <property type="match status" value="1"/>
</dbReference>
<dbReference type="eggNOG" id="COG1409">
    <property type="taxonomic scope" value="Bacteria"/>
</dbReference>
<dbReference type="SUPFAM" id="SSF56300">
    <property type="entry name" value="Metallo-dependent phosphatases"/>
    <property type="match status" value="1"/>
</dbReference>
<dbReference type="STRING" id="582402.Hbal_2038"/>
<dbReference type="AlphaFoldDB" id="C6XLC2"/>
<evidence type="ECO:0000256" key="1">
    <source>
        <dbReference type="ARBA" id="ARBA00022723"/>
    </source>
</evidence>
<dbReference type="GO" id="GO:0016787">
    <property type="term" value="F:hydrolase activity"/>
    <property type="evidence" value="ECO:0007669"/>
    <property type="project" value="UniProtKB-KW"/>
</dbReference>
<dbReference type="HOGENOM" id="CLU_063034_0_0_5"/>
<evidence type="ECO:0000256" key="3">
    <source>
        <dbReference type="ARBA" id="ARBA00023004"/>
    </source>
</evidence>
<proteinExistence type="inferred from homology"/>
<evidence type="ECO:0000259" key="5">
    <source>
        <dbReference type="Pfam" id="PF00149"/>
    </source>
</evidence>
<dbReference type="Pfam" id="PF00149">
    <property type="entry name" value="Metallophos"/>
    <property type="match status" value="1"/>
</dbReference>
<dbReference type="InterPro" id="IPR029052">
    <property type="entry name" value="Metallo-depent_PP-like"/>
</dbReference>
<dbReference type="PANTHER" id="PTHR42988:SF2">
    <property type="entry name" value="CYCLIC NUCLEOTIDE PHOSPHODIESTERASE CBUA0032-RELATED"/>
    <property type="match status" value="1"/>
</dbReference>
<reference evidence="7" key="1">
    <citation type="journal article" date="2011" name="J. Bacteriol.">
        <title>Genome sequences of eight morphologically diverse alphaproteobacteria.</title>
        <authorList>
            <consortium name="US DOE Joint Genome Institute"/>
            <person name="Brown P.J."/>
            <person name="Kysela D.T."/>
            <person name="Buechlein A."/>
            <person name="Hemmerich C."/>
            <person name="Brun Y.V."/>
        </authorList>
    </citation>
    <scope>NUCLEOTIDE SEQUENCE [LARGE SCALE GENOMIC DNA]</scope>
    <source>
        <strain evidence="7">ATCC 49814 / DSM 5838 / IFAM 1418</strain>
    </source>
</reference>
<dbReference type="OrthoDB" id="651281at2"/>
<keyword evidence="7" id="KW-1185">Reference proteome</keyword>
<comment type="similarity">
    <text evidence="4">Belongs to the cyclic nucleotide phosphodiesterase class-III family.</text>
</comment>
<keyword evidence="2" id="KW-0378">Hydrolase</keyword>
<organism evidence="6 7">
    <name type="scientific">Hirschia baltica (strain ATCC 49814 / DSM 5838 / IFAM 1418)</name>
    <dbReference type="NCBI Taxonomy" id="582402"/>
    <lineage>
        <taxon>Bacteria</taxon>
        <taxon>Pseudomonadati</taxon>
        <taxon>Pseudomonadota</taxon>
        <taxon>Alphaproteobacteria</taxon>
        <taxon>Hyphomonadales</taxon>
        <taxon>Hyphomonadaceae</taxon>
        <taxon>Hirschia</taxon>
    </lineage>
</organism>
<gene>
    <name evidence="6" type="ordered locus">Hbal_2038</name>
</gene>
<evidence type="ECO:0000256" key="2">
    <source>
        <dbReference type="ARBA" id="ARBA00022801"/>
    </source>
</evidence>
<dbReference type="PANTHER" id="PTHR42988">
    <property type="entry name" value="PHOSPHOHYDROLASE"/>
    <property type="match status" value="1"/>
</dbReference>
<evidence type="ECO:0000313" key="7">
    <source>
        <dbReference type="Proteomes" id="UP000002745"/>
    </source>
</evidence>
<protein>
    <submittedName>
        <fullName evidence="6">Metallophosphoesterase</fullName>
    </submittedName>
</protein>
<evidence type="ECO:0000313" key="6">
    <source>
        <dbReference type="EMBL" id="ACT59721.1"/>
    </source>
</evidence>